<evidence type="ECO:0000313" key="4">
    <source>
        <dbReference type="Proteomes" id="UP000534306"/>
    </source>
</evidence>
<dbReference type="EMBL" id="JACHKF010000001">
    <property type="protein sequence ID" value="MBB6570530.1"/>
    <property type="molecule type" value="Genomic_DNA"/>
</dbReference>
<feature type="domain" description="Aminoglycoside phosphotransferase" evidence="1">
    <location>
        <begin position="88"/>
        <end position="164"/>
    </location>
</feature>
<dbReference type="Gene3D" id="3.90.1200.10">
    <property type="match status" value="1"/>
</dbReference>
<dbReference type="Pfam" id="PF01636">
    <property type="entry name" value="APH"/>
    <property type="match status" value="1"/>
</dbReference>
<keyword evidence="4" id="KW-1185">Reference proteome</keyword>
<accession>A0A7Y4L5D9</accession>
<comment type="caution">
    <text evidence="3">The sequence shown here is derived from an EMBL/GenBank/DDBJ whole genome shotgun (WGS) entry which is preliminary data.</text>
</comment>
<reference evidence="2 5" key="2">
    <citation type="submission" date="2020-08" db="EMBL/GenBank/DDBJ databases">
        <title>Sequencing the genomes of 1000 actinobacteria strains.</title>
        <authorList>
            <person name="Klenk H.-P."/>
        </authorList>
    </citation>
    <scope>NUCLEOTIDE SEQUENCE [LARGE SCALE GENOMIC DNA]</scope>
    <source>
        <strain evidence="2 5">DSM 15626</strain>
    </source>
</reference>
<dbReference type="Proteomes" id="UP000553957">
    <property type="component" value="Unassembled WGS sequence"/>
</dbReference>
<protein>
    <submittedName>
        <fullName evidence="2 3">Phosphotransferase</fullName>
    </submittedName>
</protein>
<proteinExistence type="predicted"/>
<evidence type="ECO:0000313" key="3">
    <source>
        <dbReference type="EMBL" id="NOL43676.1"/>
    </source>
</evidence>
<dbReference type="PANTHER" id="PTHR21310">
    <property type="entry name" value="AMINOGLYCOSIDE PHOSPHOTRANSFERASE-RELATED-RELATED"/>
    <property type="match status" value="1"/>
</dbReference>
<dbReference type="InterPro" id="IPR011009">
    <property type="entry name" value="Kinase-like_dom_sf"/>
</dbReference>
<sequence>MTLLPPDAEPFAAGRDADVYALDDDWVVRRYRDGHPVRDEADFMRHVAQYGYPVPAVREIDGADMVLERLTGPTLADAAIAGDLSPTDLGELHAELHRRLHAIPAPSGAPGLTVVHGDLHPFNVIAAPSGPVVIDWRNAEAGPAEFDVAITAVILAQVALDPQWANLSQLVHEALAVYLANSIDPTPGLAAALDARSNNITLSAAEKALLPAQEALIRALV</sequence>
<dbReference type="RefSeq" id="WP_171676939.1">
    <property type="nucleotide sequence ID" value="NZ_BAAAGT010000011.1"/>
</dbReference>
<organism evidence="3 4">
    <name type="scientific">Kribbella sandramycini</name>
    <dbReference type="NCBI Taxonomy" id="60450"/>
    <lineage>
        <taxon>Bacteria</taxon>
        <taxon>Bacillati</taxon>
        <taxon>Actinomycetota</taxon>
        <taxon>Actinomycetes</taxon>
        <taxon>Propionibacteriales</taxon>
        <taxon>Kribbellaceae</taxon>
        <taxon>Kribbella</taxon>
    </lineage>
</organism>
<evidence type="ECO:0000313" key="2">
    <source>
        <dbReference type="EMBL" id="MBB6570530.1"/>
    </source>
</evidence>
<name>A0A7Y4L5D9_9ACTN</name>
<keyword evidence="2" id="KW-0418">Kinase</keyword>
<dbReference type="Proteomes" id="UP000534306">
    <property type="component" value="Unassembled WGS sequence"/>
</dbReference>
<keyword evidence="3" id="KW-0808">Transferase</keyword>
<dbReference type="EMBL" id="JABJRC010000007">
    <property type="protein sequence ID" value="NOL43676.1"/>
    <property type="molecule type" value="Genomic_DNA"/>
</dbReference>
<reference evidence="3 4" key="1">
    <citation type="submission" date="2020-05" db="EMBL/GenBank/DDBJ databases">
        <title>Genome sequence of Kribbella sandramycini ATCC 39419.</title>
        <authorList>
            <person name="Maclea K.S."/>
            <person name="Fair J.L."/>
        </authorList>
    </citation>
    <scope>NUCLEOTIDE SEQUENCE [LARGE SCALE GENOMIC DNA]</scope>
    <source>
        <strain evidence="3 4">ATCC 39419</strain>
    </source>
</reference>
<dbReference type="PANTHER" id="PTHR21310:SF40">
    <property type="entry name" value="AMINOGLYCOSIDE PHOSPHOTRANSFERASE DOMAIN-CONTAINING PROTEIN-RELATED"/>
    <property type="match status" value="1"/>
</dbReference>
<dbReference type="InterPro" id="IPR051678">
    <property type="entry name" value="AGP_Transferase"/>
</dbReference>
<dbReference type="AlphaFoldDB" id="A0A7Y4L5D9"/>
<evidence type="ECO:0000313" key="5">
    <source>
        <dbReference type="Proteomes" id="UP000553957"/>
    </source>
</evidence>
<evidence type="ECO:0000259" key="1">
    <source>
        <dbReference type="Pfam" id="PF01636"/>
    </source>
</evidence>
<gene>
    <name evidence="2" type="ORF">HNR71_006167</name>
    <name evidence="3" type="ORF">HPO96_25850</name>
</gene>
<dbReference type="InterPro" id="IPR002575">
    <property type="entry name" value="Aminoglycoside_PTrfase"/>
</dbReference>
<dbReference type="SUPFAM" id="SSF56112">
    <property type="entry name" value="Protein kinase-like (PK-like)"/>
    <property type="match status" value="1"/>
</dbReference>
<dbReference type="GO" id="GO:0016301">
    <property type="term" value="F:kinase activity"/>
    <property type="evidence" value="ECO:0007669"/>
    <property type="project" value="UniProtKB-KW"/>
</dbReference>